<dbReference type="GO" id="GO:0032259">
    <property type="term" value="P:methylation"/>
    <property type="evidence" value="ECO:0007669"/>
    <property type="project" value="UniProtKB-KW"/>
</dbReference>
<organism evidence="3 4">
    <name type="scientific">Streptomyces orinoci</name>
    <name type="common">Streptoverticillium orinoci</name>
    <dbReference type="NCBI Taxonomy" id="67339"/>
    <lineage>
        <taxon>Bacteria</taxon>
        <taxon>Bacillati</taxon>
        <taxon>Actinomycetota</taxon>
        <taxon>Actinomycetes</taxon>
        <taxon>Kitasatosporales</taxon>
        <taxon>Streptomycetaceae</taxon>
        <taxon>Streptomyces</taxon>
    </lineage>
</organism>
<gene>
    <name evidence="3" type="ORF">AB0L16_31385</name>
</gene>
<keyword evidence="4" id="KW-1185">Reference proteome</keyword>
<dbReference type="Pfam" id="PF13649">
    <property type="entry name" value="Methyltransf_25"/>
    <property type="match status" value="1"/>
</dbReference>
<dbReference type="InterPro" id="IPR016718">
    <property type="entry name" value="rRNA_m1G-MeTrfase_A_prd"/>
</dbReference>
<dbReference type="SUPFAM" id="SSF53335">
    <property type="entry name" value="S-adenosyl-L-methionine-dependent methyltransferases"/>
    <property type="match status" value="1"/>
</dbReference>
<feature type="domain" description="23S rRNA (guanine(745)-N(1))-methyltransferase N-terminal" evidence="2">
    <location>
        <begin position="14"/>
        <end position="48"/>
    </location>
</feature>
<feature type="domain" description="Methyltransferase" evidence="1">
    <location>
        <begin position="97"/>
        <end position="180"/>
    </location>
</feature>
<reference evidence="3 4" key="1">
    <citation type="submission" date="2024-06" db="EMBL/GenBank/DDBJ databases">
        <title>The Natural Products Discovery Center: Release of the First 8490 Sequenced Strains for Exploring Actinobacteria Biosynthetic Diversity.</title>
        <authorList>
            <person name="Kalkreuter E."/>
            <person name="Kautsar S.A."/>
            <person name="Yang D."/>
            <person name="Bader C.D."/>
            <person name="Teijaro C.N."/>
            <person name="Fluegel L."/>
            <person name="Davis C.M."/>
            <person name="Simpson J.R."/>
            <person name="Lauterbach L."/>
            <person name="Steele A.D."/>
            <person name="Gui C."/>
            <person name="Meng S."/>
            <person name="Li G."/>
            <person name="Viehrig K."/>
            <person name="Ye F."/>
            <person name="Su P."/>
            <person name="Kiefer A.F."/>
            <person name="Nichols A."/>
            <person name="Cepeda A.J."/>
            <person name="Yan W."/>
            <person name="Fan B."/>
            <person name="Jiang Y."/>
            <person name="Adhikari A."/>
            <person name="Zheng C.-J."/>
            <person name="Schuster L."/>
            <person name="Cowan T.M."/>
            <person name="Smanski M.J."/>
            <person name="Chevrette M.G."/>
            <person name="De Carvalho L.P.S."/>
            <person name="Shen B."/>
        </authorList>
    </citation>
    <scope>NUCLEOTIDE SEQUENCE [LARGE SCALE GENOMIC DNA]</scope>
    <source>
        <strain evidence="3 4">NPDC052347</strain>
    </source>
</reference>
<dbReference type="Gene3D" id="3.40.50.150">
    <property type="entry name" value="Vaccinia Virus protein VP39"/>
    <property type="match status" value="1"/>
</dbReference>
<keyword evidence="3" id="KW-0808">Transferase</keyword>
<dbReference type="PIRSF" id="PIRSF018249">
    <property type="entry name" value="MyrA_prd"/>
    <property type="match status" value="1"/>
</dbReference>
<proteinExistence type="predicted"/>
<evidence type="ECO:0000313" key="3">
    <source>
        <dbReference type="EMBL" id="MEV5510871.1"/>
    </source>
</evidence>
<evidence type="ECO:0000313" key="4">
    <source>
        <dbReference type="Proteomes" id="UP001552594"/>
    </source>
</evidence>
<accession>A0ABV3K6U9</accession>
<dbReference type="GO" id="GO:0008168">
    <property type="term" value="F:methyltransferase activity"/>
    <property type="evidence" value="ECO:0007669"/>
    <property type="project" value="UniProtKB-KW"/>
</dbReference>
<name>A0ABV3K6U9_STRON</name>
<evidence type="ECO:0000259" key="2">
    <source>
        <dbReference type="Pfam" id="PF21302"/>
    </source>
</evidence>
<dbReference type="InterPro" id="IPR041698">
    <property type="entry name" value="Methyltransf_25"/>
</dbReference>
<comment type="caution">
    <text evidence="3">The sequence shown here is derived from an EMBL/GenBank/DDBJ whole genome shotgun (WGS) entry which is preliminary data.</text>
</comment>
<keyword evidence="3" id="KW-0489">Methyltransferase</keyword>
<evidence type="ECO:0000259" key="1">
    <source>
        <dbReference type="Pfam" id="PF13649"/>
    </source>
</evidence>
<dbReference type="InterPro" id="IPR048647">
    <property type="entry name" value="RlmA_N"/>
</dbReference>
<sequence length="282" mass="30043">MPVLASGVLNNVLVCPVCGEELLLADRSLRCANRHTFDMARQGYAGLLTGGMRAGSADTAEMVRSRAAFLGAGHYAPLARAVAGAVAECCPPDGTLLDAGAGTGYYLATALEAVPGARGLALDVSKFALRQAARAHPRVSAATWDVWRPLPVRSGSVDVVLNVFAPRNGPEFHRVLRPGGALVVLTPTPGHLAELRGAAGLLTVDEAKEERLRRSLGDRFRPESEQRVEFRATLGAEDVANLVLMGPSAHHVDPDELRRRTERLTVPFPVTVSCRITVFRAA</sequence>
<dbReference type="Proteomes" id="UP001552594">
    <property type="component" value="Unassembled WGS sequence"/>
</dbReference>
<dbReference type="Pfam" id="PF21302">
    <property type="entry name" value="Zn_ribbon_RlmA"/>
    <property type="match status" value="1"/>
</dbReference>
<dbReference type="CDD" id="cd02440">
    <property type="entry name" value="AdoMet_MTases"/>
    <property type="match status" value="1"/>
</dbReference>
<dbReference type="EMBL" id="JBFAUK010000042">
    <property type="protein sequence ID" value="MEV5510871.1"/>
    <property type="molecule type" value="Genomic_DNA"/>
</dbReference>
<dbReference type="InterPro" id="IPR050508">
    <property type="entry name" value="Methyltransf_Superfamily"/>
</dbReference>
<dbReference type="PANTHER" id="PTHR42912:SF45">
    <property type="entry name" value="23S RRNA (GUANINE(745)-N(1))-METHYLTRANSFERASE"/>
    <property type="match status" value="1"/>
</dbReference>
<dbReference type="InterPro" id="IPR029063">
    <property type="entry name" value="SAM-dependent_MTases_sf"/>
</dbReference>
<protein>
    <submittedName>
        <fullName evidence="3">RNA methyltransferase</fullName>
    </submittedName>
</protein>
<dbReference type="PANTHER" id="PTHR42912">
    <property type="entry name" value="METHYLTRANSFERASE"/>
    <property type="match status" value="1"/>
</dbReference>